<accession>A0A813HCH7</accession>
<sequence length="509" mass="55686">WLALERGAVSFFSSEPRDGEGGGSEDPLVDVVRRDSHAASRFITAVMIISGVGSLIVCAACLLYLHFFWTSCGRCNRPVRWWLLVLTVLQALQIPVRVVFLAKLRTAQRPSAPTGALETAVARFMASRAWRWSKNVSLFTYVWFILGIVWVVNAGRCPSCPGIYGIVIFVIAQAVLRATVALMCFRQQFPPLRPPESPAKVEAATADEISALPLECFESSQHHHNNNDNNDNNNNLSCAVCLSDYVDGEVLRRLPCQHIFHRRCADEWLRRSKRCPLCVQSSKHHFEIEGSEAPLGAVRLIASLRAAPPVAVGWESAAEAQGLSGPVVGLLFPDQSSKGLRMLKGLQELPQARRLRESAREVLGFDPLDGPGFQGFYELLRGPEGWLEHSQYCQPAMYVTQLAAVEKLKAQRPGALRRCQAVAGLSLGAYAALCFAGVWDFEVGLRAVQLRGEAMQAAAEVSPQRMLSVAGLGRESLEALCAECSREEGGQVCQVAQHLFADGFICGGA</sequence>
<name>A0A813HCH7_POLGL</name>
<comment type="caution">
    <text evidence="4">The sequence shown here is derived from an EMBL/GenBank/DDBJ whole genome shotgun (WGS) entry which is preliminary data.</text>
</comment>
<dbReference type="InterPro" id="IPR013083">
    <property type="entry name" value="Znf_RING/FYVE/PHD"/>
</dbReference>
<protein>
    <recommendedName>
        <fullName evidence="3">RING-type domain-containing protein</fullName>
    </recommendedName>
</protein>
<feature type="transmembrane region" description="Helical" evidence="2">
    <location>
        <begin position="163"/>
        <end position="185"/>
    </location>
</feature>
<keyword evidence="1" id="KW-0479">Metal-binding</keyword>
<dbReference type="AlphaFoldDB" id="A0A813HCH7"/>
<dbReference type="SUPFAM" id="SSF52151">
    <property type="entry name" value="FabD/lysophospholipase-like"/>
    <property type="match status" value="1"/>
</dbReference>
<dbReference type="Gene3D" id="3.30.40.10">
    <property type="entry name" value="Zinc/RING finger domain, C3HC4 (zinc finger)"/>
    <property type="match status" value="1"/>
</dbReference>
<feature type="non-terminal residue" evidence="4">
    <location>
        <position position="509"/>
    </location>
</feature>
<dbReference type="InterPro" id="IPR001841">
    <property type="entry name" value="Znf_RING"/>
</dbReference>
<feature type="transmembrane region" description="Helical" evidence="2">
    <location>
        <begin position="132"/>
        <end position="151"/>
    </location>
</feature>
<keyword evidence="2" id="KW-0812">Transmembrane</keyword>
<feature type="transmembrane region" description="Helical" evidence="2">
    <location>
        <begin position="42"/>
        <end position="69"/>
    </location>
</feature>
<feature type="domain" description="RING-type" evidence="3">
    <location>
        <begin position="238"/>
        <end position="278"/>
    </location>
</feature>
<dbReference type="PROSITE" id="PS50089">
    <property type="entry name" value="ZF_RING_2"/>
    <property type="match status" value="1"/>
</dbReference>
<dbReference type="CDD" id="cd16461">
    <property type="entry name" value="RING-H2_EL5-like"/>
    <property type="match status" value="1"/>
</dbReference>
<dbReference type="PANTHER" id="PTHR47170">
    <property type="entry name" value="MALONYL-COA ACP TRANSACYLASE, ACP-BINDING"/>
    <property type="match status" value="1"/>
</dbReference>
<evidence type="ECO:0000259" key="3">
    <source>
        <dbReference type="PROSITE" id="PS50089"/>
    </source>
</evidence>
<evidence type="ECO:0000256" key="2">
    <source>
        <dbReference type="SAM" id="Phobius"/>
    </source>
</evidence>
<keyword evidence="2" id="KW-0472">Membrane</keyword>
<feature type="non-terminal residue" evidence="4">
    <location>
        <position position="1"/>
    </location>
</feature>
<dbReference type="Pfam" id="PF13639">
    <property type="entry name" value="zf-RING_2"/>
    <property type="match status" value="1"/>
</dbReference>
<keyword evidence="2" id="KW-1133">Transmembrane helix</keyword>
<keyword evidence="1" id="KW-0863">Zinc-finger</keyword>
<keyword evidence="5" id="KW-1185">Reference proteome</keyword>
<dbReference type="GO" id="GO:0008270">
    <property type="term" value="F:zinc ion binding"/>
    <property type="evidence" value="ECO:0007669"/>
    <property type="project" value="UniProtKB-KW"/>
</dbReference>
<dbReference type="SUPFAM" id="SSF57850">
    <property type="entry name" value="RING/U-box"/>
    <property type="match status" value="1"/>
</dbReference>
<dbReference type="SMART" id="SM00184">
    <property type="entry name" value="RING"/>
    <property type="match status" value="1"/>
</dbReference>
<evidence type="ECO:0000313" key="4">
    <source>
        <dbReference type="EMBL" id="CAE8635621.1"/>
    </source>
</evidence>
<dbReference type="OrthoDB" id="1302410at2759"/>
<gene>
    <name evidence="4" type="ORF">PGLA1383_LOCUS51215</name>
</gene>
<dbReference type="InterPro" id="IPR016035">
    <property type="entry name" value="Acyl_Trfase/lysoPLipase"/>
</dbReference>
<dbReference type="Proteomes" id="UP000654075">
    <property type="component" value="Unassembled WGS sequence"/>
</dbReference>
<proteinExistence type="predicted"/>
<dbReference type="GO" id="GO:0016740">
    <property type="term" value="F:transferase activity"/>
    <property type="evidence" value="ECO:0007669"/>
    <property type="project" value="InterPro"/>
</dbReference>
<dbReference type="InterPro" id="IPR001227">
    <property type="entry name" value="Ac_transferase_dom_sf"/>
</dbReference>
<reference evidence="4" key="1">
    <citation type="submission" date="2021-02" db="EMBL/GenBank/DDBJ databases">
        <authorList>
            <person name="Dougan E. K."/>
            <person name="Rhodes N."/>
            <person name="Thang M."/>
            <person name="Chan C."/>
        </authorList>
    </citation>
    <scope>NUCLEOTIDE SEQUENCE</scope>
</reference>
<dbReference type="EMBL" id="CAJNNV010031322">
    <property type="protein sequence ID" value="CAE8635621.1"/>
    <property type="molecule type" value="Genomic_DNA"/>
</dbReference>
<dbReference type="InterPro" id="IPR052760">
    <property type="entry name" value="Mitochondrial_malonyltrans"/>
</dbReference>
<evidence type="ECO:0000313" key="5">
    <source>
        <dbReference type="Proteomes" id="UP000654075"/>
    </source>
</evidence>
<dbReference type="Gene3D" id="3.30.70.250">
    <property type="entry name" value="Malonyl-CoA ACP transacylase, ACP-binding"/>
    <property type="match status" value="1"/>
</dbReference>
<dbReference type="Gene3D" id="3.40.366.10">
    <property type="entry name" value="Malonyl-Coenzyme A Acyl Carrier Protein, domain 2"/>
    <property type="match status" value="1"/>
</dbReference>
<feature type="transmembrane region" description="Helical" evidence="2">
    <location>
        <begin position="81"/>
        <end position="100"/>
    </location>
</feature>
<keyword evidence="1" id="KW-0862">Zinc</keyword>
<organism evidence="4 5">
    <name type="scientific">Polarella glacialis</name>
    <name type="common">Dinoflagellate</name>
    <dbReference type="NCBI Taxonomy" id="89957"/>
    <lineage>
        <taxon>Eukaryota</taxon>
        <taxon>Sar</taxon>
        <taxon>Alveolata</taxon>
        <taxon>Dinophyceae</taxon>
        <taxon>Suessiales</taxon>
        <taxon>Suessiaceae</taxon>
        <taxon>Polarella</taxon>
    </lineage>
</organism>
<evidence type="ECO:0000256" key="1">
    <source>
        <dbReference type="PROSITE-ProRule" id="PRU00175"/>
    </source>
</evidence>
<dbReference type="PANTHER" id="PTHR47170:SF2">
    <property type="entry name" value="MALONYL-COA:ACP TRANSACYLASE (MAT) DOMAIN-CONTAINING PROTEIN"/>
    <property type="match status" value="1"/>
</dbReference>